<proteinExistence type="predicted"/>
<dbReference type="Proteomes" id="UP000887565">
    <property type="component" value="Unplaced"/>
</dbReference>
<dbReference type="AlphaFoldDB" id="A0A915KQ87"/>
<keyword evidence="1" id="KW-0812">Transmembrane</keyword>
<evidence type="ECO:0000256" key="1">
    <source>
        <dbReference type="SAM" id="Phobius"/>
    </source>
</evidence>
<keyword evidence="2" id="KW-1185">Reference proteome</keyword>
<organism evidence="2 3">
    <name type="scientific">Romanomermis culicivorax</name>
    <name type="common">Nematode worm</name>
    <dbReference type="NCBI Taxonomy" id="13658"/>
    <lineage>
        <taxon>Eukaryota</taxon>
        <taxon>Metazoa</taxon>
        <taxon>Ecdysozoa</taxon>
        <taxon>Nematoda</taxon>
        <taxon>Enoplea</taxon>
        <taxon>Dorylaimia</taxon>
        <taxon>Mermithida</taxon>
        <taxon>Mermithoidea</taxon>
        <taxon>Mermithidae</taxon>
        <taxon>Romanomermis</taxon>
    </lineage>
</organism>
<sequence length="88" mass="10049">MPYQQANLLTADVTTINKYERHVLAQTFLICLDLLASVLTFFLVPTILSKFSGLSPHYTPYATLSLRLHRVTLGWASPAWRSAAWRKR</sequence>
<reference evidence="3" key="1">
    <citation type="submission" date="2022-11" db="UniProtKB">
        <authorList>
            <consortium name="WormBaseParasite"/>
        </authorList>
    </citation>
    <scope>IDENTIFICATION</scope>
</reference>
<evidence type="ECO:0000313" key="2">
    <source>
        <dbReference type="Proteomes" id="UP000887565"/>
    </source>
</evidence>
<protein>
    <submittedName>
        <fullName evidence="3">Uncharacterized protein</fullName>
    </submittedName>
</protein>
<keyword evidence="1" id="KW-1133">Transmembrane helix</keyword>
<name>A0A915KQ87_ROMCU</name>
<accession>A0A915KQ87</accession>
<evidence type="ECO:0000313" key="3">
    <source>
        <dbReference type="WBParaSite" id="nRc.2.0.1.t40629-RA"/>
    </source>
</evidence>
<keyword evidence="1" id="KW-0472">Membrane</keyword>
<dbReference type="WBParaSite" id="nRc.2.0.1.t40629-RA">
    <property type="protein sequence ID" value="nRc.2.0.1.t40629-RA"/>
    <property type="gene ID" value="nRc.2.0.1.g40629"/>
</dbReference>
<feature type="transmembrane region" description="Helical" evidence="1">
    <location>
        <begin position="23"/>
        <end position="44"/>
    </location>
</feature>